<dbReference type="Proteomes" id="UP000295277">
    <property type="component" value="Unassembled WGS sequence"/>
</dbReference>
<proteinExistence type="predicted"/>
<protein>
    <recommendedName>
        <fullName evidence="4">NYN domain-containing protein</fullName>
    </recommendedName>
</protein>
<evidence type="ECO:0000313" key="2">
    <source>
        <dbReference type="EMBL" id="TCM88013.1"/>
    </source>
</evidence>
<dbReference type="OrthoDB" id="9783963at2"/>
<comment type="caution">
    <text evidence="2">The sequence shown here is derived from an EMBL/GenBank/DDBJ whole genome shotgun (WGS) entry which is preliminary data.</text>
</comment>
<keyword evidence="3" id="KW-1185">Reference proteome</keyword>
<feature type="region of interest" description="Disordered" evidence="1">
    <location>
        <begin position="93"/>
        <end position="115"/>
    </location>
</feature>
<accession>A0A4R1Z3Z3</accession>
<name>A0A4R1Z3Z3_9RHOB</name>
<evidence type="ECO:0000256" key="1">
    <source>
        <dbReference type="SAM" id="MobiDB-lite"/>
    </source>
</evidence>
<dbReference type="AlphaFoldDB" id="A0A4R1Z3Z3"/>
<dbReference type="EMBL" id="SLVM01000001">
    <property type="protein sequence ID" value="TCM88013.1"/>
    <property type="molecule type" value="Genomic_DNA"/>
</dbReference>
<reference evidence="2 3" key="1">
    <citation type="submission" date="2019-03" db="EMBL/GenBank/DDBJ databases">
        <title>Genomic Encyclopedia of Type Strains, Phase IV (KMG-IV): sequencing the most valuable type-strain genomes for metagenomic binning, comparative biology and taxonomic classification.</title>
        <authorList>
            <person name="Goeker M."/>
        </authorList>
    </citation>
    <scope>NUCLEOTIDE SEQUENCE [LARGE SCALE GENOMIC DNA]</scope>
    <source>
        <strain evidence="2 3">DSM 21153</strain>
    </source>
</reference>
<sequence length="190" mass="20465">MFQGSAIGRVAVFVDGDNVPAPHAPAILTAAREWGEPHVLRTYGQAQNLTPWQEVPGFRFFCAGLTNSASAFRSACSEFIELDAASPPVVKTSNGVPAPAPAKTEPMPTGPAIGPFDRKIRETILAAPEKGMMEITRLSAELHKLHGVRIGSQPEKTWRGYLGKRPNLYLLDPKGPNACVRLRAEGWPAG</sequence>
<organism evidence="2 3">
    <name type="scientific">Rhodovulum steppense</name>
    <dbReference type="NCBI Taxonomy" id="540251"/>
    <lineage>
        <taxon>Bacteria</taxon>
        <taxon>Pseudomonadati</taxon>
        <taxon>Pseudomonadota</taxon>
        <taxon>Alphaproteobacteria</taxon>
        <taxon>Rhodobacterales</taxon>
        <taxon>Paracoccaceae</taxon>
        <taxon>Rhodovulum</taxon>
    </lineage>
</organism>
<gene>
    <name evidence="2" type="ORF">EV216_10123</name>
</gene>
<evidence type="ECO:0000313" key="3">
    <source>
        <dbReference type="Proteomes" id="UP000295277"/>
    </source>
</evidence>
<evidence type="ECO:0008006" key="4">
    <source>
        <dbReference type="Google" id="ProtNLM"/>
    </source>
</evidence>
<dbReference type="RefSeq" id="WP_132693031.1">
    <property type="nucleotide sequence ID" value="NZ_SLVM01000001.1"/>
</dbReference>